<evidence type="ECO:0000256" key="2">
    <source>
        <dbReference type="ARBA" id="ARBA00022692"/>
    </source>
</evidence>
<dbReference type="RefSeq" id="WP_165328204.1">
    <property type="nucleotide sequence ID" value="NZ_CP049109.1"/>
</dbReference>
<proteinExistence type="predicted"/>
<name>A0A6G6Y988_9SPHN</name>
<evidence type="ECO:0000256" key="1">
    <source>
        <dbReference type="ARBA" id="ARBA00004370"/>
    </source>
</evidence>
<dbReference type="SUPFAM" id="SSF161084">
    <property type="entry name" value="MAPEG domain-like"/>
    <property type="match status" value="1"/>
</dbReference>
<feature type="transmembrane region" description="Helical" evidence="5">
    <location>
        <begin position="6"/>
        <end position="29"/>
    </location>
</feature>
<organism evidence="6 7">
    <name type="scientific">Stakelama tenebrarum</name>
    <dbReference type="NCBI Taxonomy" id="2711215"/>
    <lineage>
        <taxon>Bacteria</taxon>
        <taxon>Pseudomonadati</taxon>
        <taxon>Pseudomonadota</taxon>
        <taxon>Alphaproteobacteria</taxon>
        <taxon>Sphingomonadales</taxon>
        <taxon>Sphingomonadaceae</taxon>
        <taxon>Stakelama</taxon>
    </lineage>
</organism>
<dbReference type="Pfam" id="PF01124">
    <property type="entry name" value="MAPEG"/>
    <property type="match status" value="1"/>
</dbReference>
<dbReference type="EMBL" id="CP049109">
    <property type="protein sequence ID" value="QIG81278.1"/>
    <property type="molecule type" value="Genomic_DNA"/>
</dbReference>
<evidence type="ECO:0000313" key="7">
    <source>
        <dbReference type="Proteomes" id="UP000501568"/>
    </source>
</evidence>
<feature type="transmembrane region" description="Helical" evidence="5">
    <location>
        <begin position="95"/>
        <end position="113"/>
    </location>
</feature>
<keyword evidence="3 5" id="KW-1133">Transmembrane helix</keyword>
<dbReference type="Proteomes" id="UP000501568">
    <property type="component" value="Chromosome"/>
</dbReference>
<dbReference type="AlphaFoldDB" id="A0A6G6Y988"/>
<dbReference type="Gene3D" id="1.20.120.550">
    <property type="entry name" value="Membrane associated eicosanoid/glutathione metabolism-like domain"/>
    <property type="match status" value="1"/>
</dbReference>
<evidence type="ECO:0000313" key="6">
    <source>
        <dbReference type="EMBL" id="QIG81278.1"/>
    </source>
</evidence>
<keyword evidence="4 5" id="KW-0472">Membrane</keyword>
<dbReference type="InterPro" id="IPR001129">
    <property type="entry name" value="Membr-assoc_MAPEG"/>
</dbReference>
<dbReference type="GO" id="GO:0016020">
    <property type="term" value="C:membrane"/>
    <property type="evidence" value="ECO:0007669"/>
    <property type="project" value="UniProtKB-SubCell"/>
</dbReference>
<feature type="transmembrane region" description="Helical" evidence="5">
    <location>
        <begin position="73"/>
        <end position="89"/>
    </location>
</feature>
<keyword evidence="7" id="KW-1185">Reference proteome</keyword>
<sequence length="145" mass="16243">MGADMVLPILWPTFVLVALIFIVWFVMFVQRTNHLKRNPPPEGAFDTGESALRYFQPVEMSANNLRNLTEMPLLYFALVPLLLITHHAGYAQVTLAWIFVILRIVHSLIHIGVKIVPLRALAYILSCAVLLAMWIGFAIDMAAAG</sequence>
<comment type="subcellular location">
    <subcellularLocation>
        <location evidence="1">Membrane</location>
    </subcellularLocation>
</comment>
<evidence type="ECO:0000256" key="4">
    <source>
        <dbReference type="ARBA" id="ARBA00023136"/>
    </source>
</evidence>
<feature type="transmembrane region" description="Helical" evidence="5">
    <location>
        <begin position="120"/>
        <end position="139"/>
    </location>
</feature>
<protein>
    <submittedName>
        <fullName evidence="6">MAPEG family protein</fullName>
    </submittedName>
</protein>
<dbReference type="InterPro" id="IPR023352">
    <property type="entry name" value="MAPEG-like_dom_sf"/>
</dbReference>
<reference evidence="6 7" key="1">
    <citation type="submission" date="2020-02" db="EMBL/GenBank/DDBJ databases">
        <authorList>
            <person name="Zheng R.K."/>
            <person name="Sun C.M."/>
        </authorList>
    </citation>
    <scope>NUCLEOTIDE SEQUENCE [LARGE SCALE GENOMIC DNA]</scope>
    <source>
        <strain evidence="7">zrk23</strain>
    </source>
</reference>
<accession>A0A6G6Y988</accession>
<evidence type="ECO:0000256" key="3">
    <source>
        <dbReference type="ARBA" id="ARBA00022989"/>
    </source>
</evidence>
<evidence type="ECO:0000256" key="5">
    <source>
        <dbReference type="SAM" id="Phobius"/>
    </source>
</evidence>
<keyword evidence="2 5" id="KW-0812">Transmembrane</keyword>
<dbReference type="KEGG" id="spzr:G5C33_16820"/>
<gene>
    <name evidence="6" type="ORF">G5C33_16820</name>
</gene>